<accession>F0WXA8</accession>
<dbReference type="HOGENOM" id="CLU_2054056_0_0_1"/>
<dbReference type="EMBL" id="FR824391">
    <property type="protein sequence ID" value="CCA26100.1"/>
    <property type="molecule type" value="Genomic_DNA"/>
</dbReference>
<organism evidence="2">
    <name type="scientific">Albugo laibachii Nc14</name>
    <dbReference type="NCBI Taxonomy" id="890382"/>
    <lineage>
        <taxon>Eukaryota</taxon>
        <taxon>Sar</taxon>
        <taxon>Stramenopiles</taxon>
        <taxon>Oomycota</taxon>
        <taxon>Peronosporomycetes</taxon>
        <taxon>Albuginales</taxon>
        <taxon>Albuginaceae</taxon>
        <taxon>Albugo</taxon>
    </lineage>
</organism>
<sequence length="120" mass="13736">MSLISLQQWMLGGIMAMVVQAHMVQLSQLKVDGNYMVTQQQAKGVDDEKFRRKGIIPRSGVWISRVGKACFGSVGAWFLLAQDVKVDLLRHYLDNMAEKFCNKQIEAWWVQNPTVQYAME</sequence>
<reference evidence="2" key="1">
    <citation type="journal article" date="2011" name="PLoS Biol.">
        <title>Gene gain and loss during evolution of obligate parasitism in the white rust pathogen of Arabidopsis thaliana.</title>
        <authorList>
            <person name="Kemen E."/>
            <person name="Gardiner A."/>
            <person name="Schultz-Larsen T."/>
            <person name="Kemen A.C."/>
            <person name="Balmuth A.L."/>
            <person name="Robert-Seilaniantz A."/>
            <person name="Bailey K."/>
            <person name="Holub E."/>
            <person name="Studholme D.J."/>
            <person name="Maclean D."/>
            <person name="Jones J.D."/>
        </authorList>
    </citation>
    <scope>NUCLEOTIDE SEQUENCE</scope>
</reference>
<name>F0WXA8_9STRA</name>
<evidence type="ECO:0000313" key="2">
    <source>
        <dbReference type="EMBL" id="CCA26100.1"/>
    </source>
</evidence>
<proteinExistence type="predicted"/>
<gene>
    <name evidence="2" type="primary">AlNc14C346G10861</name>
    <name evidence="2" type="ORF">ALNC14_122440</name>
</gene>
<feature type="signal peptide" evidence="1">
    <location>
        <begin position="1"/>
        <end position="21"/>
    </location>
</feature>
<protein>
    <submittedName>
        <fullName evidence="2">AlNc14C346G10861 protein</fullName>
    </submittedName>
</protein>
<feature type="chain" id="PRO_5003263644" evidence="1">
    <location>
        <begin position="22"/>
        <end position="120"/>
    </location>
</feature>
<keyword evidence="1" id="KW-0732">Signal</keyword>
<dbReference type="AlphaFoldDB" id="F0WXA8"/>
<reference evidence="2" key="2">
    <citation type="submission" date="2011-02" db="EMBL/GenBank/DDBJ databases">
        <authorList>
            <person name="MacLean D."/>
        </authorList>
    </citation>
    <scope>NUCLEOTIDE SEQUENCE</scope>
</reference>
<evidence type="ECO:0000256" key="1">
    <source>
        <dbReference type="SAM" id="SignalP"/>
    </source>
</evidence>